<dbReference type="InterPro" id="IPR036390">
    <property type="entry name" value="WH_DNA-bd_sf"/>
</dbReference>
<evidence type="ECO:0000259" key="4">
    <source>
        <dbReference type="PROSITE" id="PS50949"/>
    </source>
</evidence>
<name>A0A810KXJ5_9ACTN</name>
<proteinExistence type="predicted"/>
<dbReference type="CDD" id="cd07377">
    <property type="entry name" value="WHTH_GntR"/>
    <property type="match status" value="1"/>
</dbReference>
<dbReference type="SMART" id="SM00345">
    <property type="entry name" value="HTH_GNTR"/>
    <property type="match status" value="1"/>
</dbReference>
<sequence length="78" mass="8671">MAITVDIKDPTPVYRQIADQLEKMIRSGQLKPGEKLPSETTLVQETGVARTTVRHALEALRDKELIITAAARGSWVKE</sequence>
<keyword evidence="1" id="KW-0805">Transcription regulation</keyword>
<evidence type="ECO:0000256" key="2">
    <source>
        <dbReference type="ARBA" id="ARBA00023125"/>
    </source>
</evidence>
<dbReference type="InterPro" id="IPR000524">
    <property type="entry name" value="Tscrpt_reg_HTH_GntR"/>
</dbReference>
<keyword evidence="3" id="KW-0804">Transcription</keyword>
<dbReference type="Gene3D" id="1.10.10.10">
    <property type="entry name" value="Winged helix-like DNA-binding domain superfamily/Winged helix DNA-binding domain"/>
    <property type="match status" value="1"/>
</dbReference>
<dbReference type="Pfam" id="PF00392">
    <property type="entry name" value="GntR"/>
    <property type="match status" value="1"/>
</dbReference>
<dbReference type="GO" id="GO:0003700">
    <property type="term" value="F:DNA-binding transcription factor activity"/>
    <property type="evidence" value="ECO:0007669"/>
    <property type="project" value="InterPro"/>
</dbReference>
<dbReference type="GO" id="GO:0003677">
    <property type="term" value="F:DNA binding"/>
    <property type="evidence" value="ECO:0007669"/>
    <property type="project" value="UniProtKB-KW"/>
</dbReference>
<reference evidence="5" key="1">
    <citation type="submission" date="2020-08" db="EMBL/GenBank/DDBJ databases">
        <title>Whole genome shotgun sequence of Actinocatenispora sera NBRC 101916.</title>
        <authorList>
            <person name="Komaki H."/>
            <person name="Tamura T."/>
        </authorList>
    </citation>
    <scope>NUCLEOTIDE SEQUENCE</scope>
    <source>
        <strain evidence="5">NBRC 101916</strain>
    </source>
</reference>
<dbReference type="PROSITE" id="PS50949">
    <property type="entry name" value="HTH_GNTR"/>
    <property type="match status" value="1"/>
</dbReference>
<dbReference type="Proteomes" id="UP000680750">
    <property type="component" value="Chromosome"/>
</dbReference>
<dbReference type="SUPFAM" id="SSF46785">
    <property type="entry name" value="Winged helix' DNA-binding domain"/>
    <property type="match status" value="1"/>
</dbReference>
<dbReference type="AlphaFoldDB" id="A0A810KXJ5"/>
<evidence type="ECO:0000313" key="5">
    <source>
        <dbReference type="EMBL" id="BCJ27814.1"/>
    </source>
</evidence>
<dbReference type="PRINTS" id="PR00035">
    <property type="entry name" value="HTHGNTR"/>
</dbReference>
<gene>
    <name evidence="5" type="ORF">Asera_19220</name>
</gene>
<dbReference type="PANTHER" id="PTHR44846:SF17">
    <property type="entry name" value="GNTR-FAMILY TRANSCRIPTIONAL REGULATOR"/>
    <property type="match status" value="1"/>
</dbReference>
<accession>A0A810KXJ5</accession>
<dbReference type="GO" id="GO:0045892">
    <property type="term" value="P:negative regulation of DNA-templated transcription"/>
    <property type="evidence" value="ECO:0007669"/>
    <property type="project" value="TreeGrafter"/>
</dbReference>
<dbReference type="PANTHER" id="PTHR44846">
    <property type="entry name" value="MANNOSYL-D-GLYCERATE TRANSPORT/METABOLISM SYSTEM REPRESSOR MNGR-RELATED"/>
    <property type="match status" value="1"/>
</dbReference>
<organism evidence="5 6">
    <name type="scientific">Actinocatenispora sera</name>
    <dbReference type="NCBI Taxonomy" id="390989"/>
    <lineage>
        <taxon>Bacteria</taxon>
        <taxon>Bacillati</taxon>
        <taxon>Actinomycetota</taxon>
        <taxon>Actinomycetes</taxon>
        <taxon>Micromonosporales</taxon>
        <taxon>Micromonosporaceae</taxon>
        <taxon>Actinocatenispora</taxon>
    </lineage>
</organism>
<keyword evidence="6" id="KW-1185">Reference proteome</keyword>
<dbReference type="KEGG" id="aser:Asera_19220"/>
<protein>
    <recommendedName>
        <fullName evidence="4">HTH gntR-type domain-containing protein</fullName>
    </recommendedName>
</protein>
<dbReference type="InterPro" id="IPR036388">
    <property type="entry name" value="WH-like_DNA-bd_sf"/>
</dbReference>
<evidence type="ECO:0000256" key="3">
    <source>
        <dbReference type="ARBA" id="ARBA00023163"/>
    </source>
</evidence>
<dbReference type="InterPro" id="IPR050679">
    <property type="entry name" value="Bact_HTH_transcr_reg"/>
</dbReference>
<dbReference type="RefSeq" id="WP_051802308.1">
    <property type="nucleotide sequence ID" value="NZ_AP023354.1"/>
</dbReference>
<feature type="domain" description="HTH gntR-type" evidence="4">
    <location>
        <begin position="11"/>
        <end position="78"/>
    </location>
</feature>
<dbReference type="EMBL" id="AP023354">
    <property type="protein sequence ID" value="BCJ27814.1"/>
    <property type="molecule type" value="Genomic_DNA"/>
</dbReference>
<keyword evidence="2" id="KW-0238">DNA-binding</keyword>
<evidence type="ECO:0000256" key="1">
    <source>
        <dbReference type="ARBA" id="ARBA00023015"/>
    </source>
</evidence>
<evidence type="ECO:0000313" key="6">
    <source>
        <dbReference type="Proteomes" id="UP000680750"/>
    </source>
</evidence>